<dbReference type="VEuPathDB" id="AmoebaDB:EHI5A_044470"/>
<reference evidence="1 2" key="1">
    <citation type="submission" date="2016-05" db="EMBL/GenBank/DDBJ databases">
        <title>First whole genome sequencing of Entamoeba histolytica HM1:IMSS-clone-6.</title>
        <authorList>
            <person name="Mukherjee Avik.K."/>
            <person name="Izumyama S."/>
            <person name="Nakada-Tsukui K."/>
            <person name="Nozaki T."/>
        </authorList>
    </citation>
    <scope>NUCLEOTIDE SEQUENCE [LARGE SCALE GENOMIC DNA]</scope>
    <source>
        <strain evidence="1 2">HM1:IMSS clone 6</strain>
    </source>
</reference>
<dbReference type="Proteomes" id="UP000078387">
    <property type="component" value="Unassembled WGS sequence"/>
</dbReference>
<protein>
    <submittedName>
        <fullName evidence="1">Uncharacterized protein</fullName>
    </submittedName>
</protein>
<sequence>MITTSCQFIYRQKDILPHTIHITPYPINEQSSIQPNQCKCGYYDNIYNTHNGNSFICCNCGRINENIENIPKTQATIHTEIQHSSTERKFIFLISLQLEIVSCQEMIKKTIKQISSKGYKVACIFFNENSIHYIKNGTRMNINIIPGLKEINELPFNIESLWLTPSMVDSILSNFNENLPFIDLIHLHQCLDGWCKCIQLINTICTHGIELVSFINTNAKELPYPIQLSIPLHVVFPDKYQSDIYPILLHYIRINGGSLHTWDRHTSQTFDDSINSLINDLEMPRTNGGTLTILYPSQIQIINSTFEKSFNDKSFPKKKVIFSLAPTTPKSHSNISIYFKEKQKYKKTVLYMQFIYNDSLDYNSLSFKCSCIETIKFIMVNTVIEYYNSLSIGASIQSLFYNLPDPLELKKNLKRYLTVLSTPHYQFLTFLKICNYLLTSPLYSQANPQLSALYQHLLFDFDPYYLYSIYNPIIYIFTNNYQQPQTRHTLLKKEIIKQIEASAIVFLNFGRVVILTDDQNIHCEGNQVGILVNSLKYNIQFPLILNELIIPFNGNELLEYCMLDDNELNSFKNFISELNRFVLK</sequence>
<dbReference type="AlphaFoldDB" id="A0A5K1V7E5"/>
<name>A0A5K1V7E5_ENTHI</name>
<dbReference type="VEuPathDB" id="AmoebaDB:KM1_048030"/>
<organism evidence="1 2">
    <name type="scientific">Entamoeba histolytica</name>
    <dbReference type="NCBI Taxonomy" id="5759"/>
    <lineage>
        <taxon>Eukaryota</taxon>
        <taxon>Amoebozoa</taxon>
        <taxon>Evosea</taxon>
        <taxon>Archamoebae</taxon>
        <taxon>Mastigamoebida</taxon>
        <taxon>Entamoebidae</taxon>
        <taxon>Entamoeba</taxon>
    </lineage>
</organism>
<accession>A0A5K1V7E5</accession>
<dbReference type="VEuPathDB" id="AmoebaDB:EHI_091520"/>
<evidence type="ECO:0000313" key="1">
    <source>
        <dbReference type="EMBL" id="GAT98278.1"/>
    </source>
</evidence>
<dbReference type="VEuPathDB" id="AmoebaDB:EHI7A_075040"/>
<comment type="caution">
    <text evidence="1">The sequence shown here is derived from an EMBL/GenBank/DDBJ whole genome shotgun (WGS) entry which is preliminary data.</text>
</comment>
<proteinExistence type="predicted"/>
<dbReference type="EMBL" id="BDEQ01000001">
    <property type="protein sequence ID" value="GAT98278.1"/>
    <property type="molecule type" value="Genomic_DNA"/>
</dbReference>
<gene>
    <name evidence="1" type="ORF">CL6EHI_091520</name>
</gene>
<evidence type="ECO:0000313" key="2">
    <source>
        <dbReference type="Proteomes" id="UP000078387"/>
    </source>
</evidence>
<dbReference type="OMA" id="CHVINTM"/>
<dbReference type="VEuPathDB" id="AmoebaDB:EHI8A_117390"/>